<gene>
    <name evidence="1" type="ORF">SFRICE_010974</name>
</gene>
<dbReference type="AlphaFoldDB" id="A0A2H1VKM0"/>
<accession>A0A2H1VKM0</accession>
<protein>
    <submittedName>
        <fullName evidence="1">SFRICE_010974</fullName>
    </submittedName>
</protein>
<reference evidence="1" key="1">
    <citation type="submission" date="2016-07" db="EMBL/GenBank/DDBJ databases">
        <authorList>
            <person name="Bretaudeau A."/>
        </authorList>
    </citation>
    <scope>NUCLEOTIDE SEQUENCE</scope>
    <source>
        <strain evidence="1">Rice</strain>
        <tissue evidence="1">Whole body</tissue>
    </source>
</reference>
<proteinExistence type="predicted"/>
<name>A0A2H1VKM0_SPOFR</name>
<sequence>MVGRPQLCASRETFCLAQQNCEMSCRRRYFRTDTTFKPSRAGNAGNCLPSDDSFARLPSACRRITCRPWTPETPLLRVRKLRIIGDWEDWKGENWAFGNLTQTTQALFHVGFLLGRGITPVESAHSCRSVVITVMNTVHIGWSNCTCKL</sequence>
<dbReference type="EMBL" id="ODYU01003064">
    <property type="protein sequence ID" value="SOQ41365.1"/>
    <property type="molecule type" value="Genomic_DNA"/>
</dbReference>
<evidence type="ECO:0000313" key="1">
    <source>
        <dbReference type="EMBL" id="SOQ41365.1"/>
    </source>
</evidence>
<organism evidence="1">
    <name type="scientific">Spodoptera frugiperda</name>
    <name type="common">Fall armyworm</name>
    <dbReference type="NCBI Taxonomy" id="7108"/>
    <lineage>
        <taxon>Eukaryota</taxon>
        <taxon>Metazoa</taxon>
        <taxon>Ecdysozoa</taxon>
        <taxon>Arthropoda</taxon>
        <taxon>Hexapoda</taxon>
        <taxon>Insecta</taxon>
        <taxon>Pterygota</taxon>
        <taxon>Neoptera</taxon>
        <taxon>Endopterygota</taxon>
        <taxon>Lepidoptera</taxon>
        <taxon>Glossata</taxon>
        <taxon>Ditrysia</taxon>
        <taxon>Noctuoidea</taxon>
        <taxon>Noctuidae</taxon>
        <taxon>Amphipyrinae</taxon>
        <taxon>Spodoptera</taxon>
    </lineage>
</organism>